<dbReference type="EMBL" id="CVMV01000023">
    <property type="protein sequence ID" value="CRG94416.1"/>
    <property type="molecule type" value="Genomic_DNA"/>
</dbReference>
<evidence type="ECO:0000313" key="3">
    <source>
        <dbReference type="Proteomes" id="UP000220797"/>
    </source>
</evidence>
<keyword evidence="1" id="KW-0812">Transmembrane</keyword>
<keyword evidence="3" id="KW-1185">Reference proteome</keyword>
<keyword evidence="1" id="KW-0472">Membrane</keyword>
<dbReference type="RefSeq" id="XP_028527237.1">
    <property type="nucleotide sequence ID" value="XM_028670490.1"/>
</dbReference>
<evidence type="ECO:0000313" key="2">
    <source>
        <dbReference type="EMBL" id="CRG94416.1"/>
    </source>
</evidence>
<dbReference type="GeneID" id="39730332"/>
<proteinExistence type="predicted"/>
<dbReference type="NCBIfam" id="TIGR01495">
    <property type="entry name" value="ETRAMP"/>
    <property type="match status" value="1"/>
</dbReference>
<dbReference type="VEuPathDB" id="PlasmoDB:PGAL8A_00180500"/>
<dbReference type="Proteomes" id="UP000220797">
    <property type="component" value="Unassembled WGS sequence"/>
</dbReference>
<organism evidence="2 3">
    <name type="scientific">Plasmodium gallinaceum</name>
    <dbReference type="NCBI Taxonomy" id="5849"/>
    <lineage>
        <taxon>Eukaryota</taxon>
        <taxon>Sar</taxon>
        <taxon>Alveolata</taxon>
        <taxon>Apicomplexa</taxon>
        <taxon>Aconoidasida</taxon>
        <taxon>Haemosporida</taxon>
        <taxon>Plasmodiidae</taxon>
        <taxon>Plasmodium</taxon>
        <taxon>Plasmodium (Haemamoeba)</taxon>
    </lineage>
</organism>
<feature type="transmembrane region" description="Helical" evidence="1">
    <location>
        <begin position="52"/>
        <end position="77"/>
    </location>
</feature>
<sequence>MNIIKIFYIFNYLLVVNFLTPHLCNNNFNFLKNLNSNVEVHSKSKEKKRKKLILFSFIATALAVSIASSLGIHFYLWKKRKGKPLSDLQYDISESKREIPPSVWDNKHLGKVAVDVLDEAIERGELDVKKALQEGILDENLACPSLESIKKYIREGAEDRFLKLTKSQMEEIENMAHYCLYNIKFISLPKQIRELSMVPEPE</sequence>
<accession>A0A1J1GSY3</accession>
<evidence type="ECO:0000256" key="1">
    <source>
        <dbReference type="SAM" id="Phobius"/>
    </source>
</evidence>
<dbReference type="Pfam" id="PF09716">
    <property type="entry name" value="ETRAMP"/>
    <property type="match status" value="1"/>
</dbReference>
<dbReference type="AlphaFoldDB" id="A0A1J1GSY3"/>
<name>A0A1J1GSY3_PLAGA</name>
<dbReference type="InterPro" id="IPR006389">
    <property type="entry name" value="Early_transc_mb_plasmodium"/>
</dbReference>
<gene>
    <name evidence="2" type="primary">ETRAMP</name>
    <name evidence="2" type="ORF">PGAL8A_00180500</name>
</gene>
<keyword evidence="1" id="KW-1133">Transmembrane helix</keyword>
<protein>
    <submittedName>
        <fullName evidence="2">Early transcribed membrane protein</fullName>
    </submittedName>
</protein>
<reference evidence="2" key="1">
    <citation type="submission" date="2015-04" db="EMBL/GenBank/DDBJ databases">
        <authorList>
            <consortium name="Pathogen Informatics"/>
        </authorList>
    </citation>
    <scope>NUCLEOTIDE SEQUENCE [LARGE SCALE GENOMIC DNA]</scope>
    <source>
        <strain evidence="2">8A</strain>
    </source>
</reference>
<comment type="caution">
    <text evidence="2">The sequence shown here is derived from an EMBL/GenBank/DDBJ whole genome shotgun (WGS) entry which is preliminary data.</text>
</comment>